<dbReference type="STRING" id="1214573.A0A0G2I0I2"/>
<feature type="compositionally biased region" description="Pro residues" evidence="1">
    <location>
        <begin position="525"/>
        <end position="534"/>
    </location>
</feature>
<feature type="region of interest" description="Disordered" evidence="1">
    <location>
        <begin position="509"/>
        <end position="697"/>
    </location>
</feature>
<feature type="region of interest" description="Disordered" evidence="1">
    <location>
        <begin position="716"/>
        <end position="735"/>
    </location>
</feature>
<comment type="caution">
    <text evidence="2">The sequence shown here is derived from an EMBL/GenBank/DDBJ whole genome shotgun (WGS) entry which is preliminary data.</text>
</comment>
<feature type="region of interest" description="Disordered" evidence="1">
    <location>
        <begin position="205"/>
        <end position="232"/>
    </location>
</feature>
<keyword evidence="3" id="KW-1185">Reference proteome</keyword>
<reference evidence="2 3" key="1">
    <citation type="submission" date="2015-05" db="EMBL/GenBank/DDBJ databases">
        <title>Distinctive expansion of gene families associated with plant cell wall degradation and secondary metabolism in the genomes of grapevine trunk pathogens.</title>
        <authorList>
            <person name="Lawrence D.P."/>
            <person name="Travadon R."/>
            <person name="Rolshausen P.E."/>
            <person name="Baumgartner K."/>
        </authorList>
    </citation>
    <scope>NUCLEOTIDE SEQUENCE [LARGE SCALE GENOMIC DNA]</scope>
    <source>
        <strain evidence="2">DA912</strain>
    </source>
</reference>
<gene>
    <name evidence="2" type="ORF">UCDDA912_g06345</name>
</gene>
<name>A0A0G2I0I2_9PEZI</name>
<feature type="region of interest" description="Disordered" evidence="1">
    <location>
        <begin position="82"/>
        <end position="118"/>
    </location>
</feature>
<feature type="compositionally biased region" description="Basic and acidic residues" evidence="1">
    <location>
        <begin position="304"/>
        <end position="315"/>
    </location>
</feature>
<dbReference type="OrthoDB" id="2575228at2759"/>
<feature type="compositionally biased region" description="Polar residues" evidence="1">
    <location>
        <begin position="659"/>
        <end position="671"/>
    </location>
</feature>
<sequence>MTPEGPRDMTLAPESDTAFARAMDYSIDKDEFWQISCATGPAPAGTFAEDPRPPSDFFDQYVVMDGADSGGLGASFFMPLQGGQGEDDFSPPTSSVAEAITSGSSTNGSAPDVSHTTSNFSVEDTLKAISLAENTHHQPLRGRLPERPGGTHSEAAHHVVLGQLNPDALEQRRRLLSGRRGQDQTAGGSITDSELLQIEGLSVNSPRGVAARQTSGPSVPPTPPRLQDYAPTTTPHNIAGIAEDVSLDQLAQNTRNHKSRRFETIYSTIKRAVGGHSRGRVPQQQQQHPSTAPIPQTMTSSHVESAKKATRRLDSESQAASLSWDSLPISPPLTDLNNLQPSDAATFGNGYLDDPFFDPAASFHQSIGLAPAAQIVGKGNVQSCNIPNTPSHTPDMKTDHALDDDLVKYFNTSDTWNLDSSFATTTGIDTTSFLPADAMSMDTWGFDPSSDSGSNLDWAAPTDDAHTATRNFHNLTIQVPPYVQDNRHHHTPLSDDLASSGLMIHMPQPRTPGTAPLLSSTVGPMHPPNVPQYPFPEQTTPQHNMHSFRGPYTDHGHYGGTQRRPKPRAPSSGARYHHMGPAAGPGGPGAVGGPASISPRKTRQPSCSSSSPSPTPGGRRSRSAGRRAGSLHHRASASDIMTVPTTDAQTHAVRKRRSTSSWRGQKRTTSTSSSVGDGPGGIGGGGSSGGGGSGGGGGGGGGVGFVNYTPNDHGVLMTGVAPSGSSKTKARREKEAMERQRKLSEAMVKSMAEAGVDVERLKQDGIVI</sequence>
<feature type="region of interest" description="Disordered" evidence="1">
    <location>
        <begin position="133"/>
        <end position="152"/>
    </location>
</feature>
<reference evidence="2 3" key="2">
    <citation type="submission" date="2015-05" db="EMBL/GenBank/DDBJ databases">
        <authorList>
            <person name="Morales-Cruz A."/>
            <person name="Amrine K.C."/>
            <person name="Cantu D."/>
        </authorList>
    </citation>
    <scope>NUCLEOTIDE SEQUENCE [LARGE SCALE GENOMIC DNA]</scope>
    <source>
        <strain evidence="2">DA912</strain>
    </source>
</reference>
<feature type="compositionally biased region" description="Polar residues" evidence="1">
    <location>
        <begin position="282"/>
        <end position="303"/>
    </location>
</feature>
<feature type="compositionally biased region" description="Polar residues" evidence="1">
    <location>
        <begin position="91"/>
        <end position="118"/>
    </location>
</feature>
<feature type="compositionally biased region" description="Basic residues" evidence="1">
    <location>
        <begin position="619"/>
        <end position="635"/>
    </location>
</feature>
<feature type="region of interest" description="Disordered" evidence="1">
    <location>
        <begin position="274"/>
        <end position="327"/>
    </location>
</feature>
<proteinExistence type="predicted"/>
<dbReference type="AlphaFoldDB" id="A0A0G2I0I2"/>
<accession>A0A0G2I0I2</accession>
<protein>
    <submittedName>
        <fullName evidence="2">Putative developmental regulatory protein</fullName>
    </submittedName>
</protein>
<evidence type="ECO:0000313" key="3">
    <source>
        <dbReference type="Proteomes" id="UP000034680"/>
    </source>
</evidence>
<evidence type="ECO:0000256" key="1">
    <source>
        <dbReference type="SAM" id="MobiDB-lite"/>
    </source>
</evidence>
<organism evidence="2 3">
    <name type="scientific">Diaporthe ampelina</name>
    <dbReference type="NCBI Taxonomy" id="1214573"/>
    <lineage>
        <taxon>Eukaryota</taxon>
        <taxon>Fungi</taxon>
        <taxon>Dikarya</taxon>
        <taxon>Ascomycota</taxon>
        <taxon>Pezizomycotina</taxon>
        <taxon>Sordariomycetes</taxon>
        <taxon>Sordariomycetidae</taxon>
        <taxon>Diaporthales</taxon>
        <taxon>Diaporthaceae</taxon>
        <taxon>Diaporthe</taxon>
    </lineage>
</organism>
<evidence type="ECO:0000313" key="2">
    <source>
        <dbReference type="EMBL" id="KKY33635.1"/>
    </source>
</evidence>
<dbReference type="Proteomes" id="UP000034680">
    <property type="component" value="Unassembled WGS sequence"/>
</dbReference>
<feature type="compositionally biased region" description="Gly residues" evidence="1">
    <location>
        <begin position="583"/>
        <end position="592"/>
    </location>
</feature>
<feature type="compositionally biased region" description="Gly residues" evidence="1">
    <location>
        <begin position="677"/>
        <end position="697"/>
    </location>
</feature>
<dbReference type="EMBL" id="LCUC01000236">
    <property type="protein sequence ID" value="KKY33635.1"/>
    <property type="molecule type" value="Genomic_DNA"/>
</dbReference>
<feature type="compositionally biased region" description="Low complexity" evidence="1">
    <location>
        <begin position="605"/>
        <end position="618"/>
    </location>
</feature>